<accession>A0AA39K160</accession>
<name>A0AA39K160_9AGAR</name>
<organism evidence="2 3">
    <name type="scientific">Armillaria borealis</name>
    <dbReference type="NCBI Taxonomy" id="47425"/>
    <lineage>
        <taxon>Eukaryota</taxon>
        <taxon>Fungi</taxon>
        <taxon>Dikarya</taxon>
        <taxon>Basidiomycota</taxon>
        <taxon>Agaricomycotina</taxon>
        <taxon>Agaricomycetes</taxon>
        <taxon>Agaricomycetidae</taxon>
        <taxon>Agaricales</taxon>
        <taxon>Marasmiineae</taxon>
        <taxon>Physalacriaceae</taxon>
        <taxon>Armillaria</taxon>
    </lineage>
</organism>
<sequence>MSEVKIYLKPRPVSSTYGHANYLPFQWHPDFKYGPFFAGYGTIPSDATEEYTIHSPDLFTGIAAFHNELLPSLQAEVPEITRSLWPSLVELKRTKLRSISYFLLQSQSHINRLYQGDHTPFPLLSEMRTDPEWNKLFFSILARGDVELRDDVDVDTEVEIFVWAYMHYMVYYFGLTWLKFQRDLHYPENSISLDTYRAKALILPPISTRKDNTNNQPPSNEPGVLMRSETNDIVTPPFLLRRRNRPTTLDDADLN</sequence>
<protein>
    <submittedName>
        <fullName evidence="2">Uncharacterized protein</fullName>
    </submittedName>
</protein>
<evidence type="ECO:0000313" key="3">
    <source>
        <dbReference type="Proteomes" id="UP001175226"/>
    </source>
</evidence>
<comment type="caution">
    <text evidence="2">The sequence shown here is derived from an EMBL/GenBank/DDBJ whole genome shotgun (WGS) entry which is preliminary data.</text>
</comment>
<feature type="region of interest" description="Disordered" evidence="1">
    <location>
        <begin position="207"/>
        <end position="227"/>
    </location>
</feature>
<gene>
    <name evidence="2" type="ORF">EV421DRAFT_904355</name>
</gene>
<proteinExistence type="predicted"/>
<dbReference type="AlphaFoldDB" id="A0AA39K160"/>
<evidence type="ECO:0000256" key="1">
    <source>
        <dbReference type="SAM" id="MobiDB-lite"/>
    </source>
</evidence>
<dbReference type="EMBL" id="JAUEPT010000004">
    <property type="protein sequence ID" value="KAK0452483.1"/>
    <property type="molecule type" value="Genomic_DNA"/>
</dbReference>
<dbReference type="Proteomes" id="UP001175226">
    <property type="component" value="Unassembled WGS sequence"/>
</dbReference>
<reference evidence="2" key="1">
    <citation type="submission" date="2023-06" db="EMBL/GenBank/DDBJ databases">
        <authorList>
            <consortium name="Lawrence Berkeley National Laboratory"/>
            <person name="Ahrendt S."/>
            <person name="Sahu N."/>
            <person name="Indic B."/>
            <person name="Wong-Bajracharya J."/>
            <person name="Merenyi Z."/>
            <person name="Ke H.-M."/>
            <person name="Monk M."/>
            <person name="Kocsube S."/>
            <person name="Drula E."/>
            <person name="Lipzen A."/>
            <person name="Balint B."/>
            <person name="Henrissat B."/>
            <person name="Andreopoulos B."/>
            <person name="Martin F.M."/>
            <person name="Harder C.B."/>
            <person name="Rigling D."/>
            <person name="Ford K.L."/>
            <person name="Foster G.D."/>
            <person name="Pangilinan J."/>
            <person name="Papanicolaou A."/>
            <person name="Barry K."/>
            <person name="LaButti K."/>
            <person name="Viragh M."/>
            <person name="Koriabine M."/>
            <person name="Yan M."/>
            <person name="Riley R."/>
            <person name="Champramary S."/>
            <person name="Plett K.L."/>
            <person name="Tsai I.J."/>
            <person name="Slot J."/>
            <person name="Sipos G."/>
            <person name="Plett J."/>
            <person name="Nagy L.G."/>
            <person name="Grigoriev I.V."/>
        </authorList>
    </citation>
    <scope>NUCLEOTIDE SEQUENCE</scope>
    <source>
        <strain evidence="2">FPL87.14</strain>
    </source>
</reference>
<evidence type="ECO:0000313" key="2">
    <source>
        <dbReference type="EMBL" id="KAK0452483.1"/>
    </source>
</evidence>
<keyword evidence="3" id="KW-1185">Reference proteome</keyword>